<organism evidence="2 3">
    <name type="scientific">Pseudoduganella dura</name>
    <dbReference type="NCBI Taxonomy" id="321982"/>
    <lineage>
        <taxon>Bacteria</taxon>
        <taxon>Pseudomonadati</taxon>
        <taxon>Pseudomonadota</taxon>
        <taxon>Betaproteobacteria</taxon>
        <taxon>Burkholderiales</taxon>
        <taxon>Oxalobacteraceae</taxon>
        <taxon>Telluria group</taxon>
        <taxon>Pseudoduganella</taxon>
    </lineage>
</organism>
<dbReference type="OrthoDB" id="5297561at2"/>
<dbReference type="SUPFAM" id="SSF53474">
    <property type="entry name" value="alpha/beta-Hydrolases"/>
    <property type="match status" value="1"/>
</dbReference>
<keyword evidence="3" id="KW-1185">Reference proteome</keyword>
<dbReference type="AlphaFoldDB" id="A0A6I3XUH0"/>
<accession>A0A6I3XUH0</accession>
<dbReference type="PANTHER" id="PTHR43798">
    <property type="entry name" value="MONOACYLGLYCEROL LIPASE"/>
    <property type="match status" value="1"/>
</dbReference>
<comment type="caution">
    <text evidence="2">The sequence shown here is derived from an EMBL/GenBank/DDBJ whole genome shotgun (WGS) entry which is preliminary data.</text>
</comment>
<protein>
    <submittedName>
        <fullName evidence="2">Alpha/beta fold hydrolase</fullName>
    </submittedName>
</protein>
<dbReference type="Proteomes" id="UP000431684">
    <property type="component" value="Unassembled WGS sequence"/>
</dbReference>
<dbReference type="SMART" id="SM00824">
    <property type="entry name" value="PKS_TE"/>
    <property type="match status" value="1"/>
</dbReference>
<dbReference type="InterPro" id="IPR000073">
    <property type="entry name" value="AB_hydrolase_1"/>
</dbReference>
<sequence>MTNPYSTAASKTKLVCIHGFIDNASLWSTLGAALEKKGFQWAANDLAGAGTRQDQSGPYSLARAADEVVDFVKSSDAPVTLIGHSMGAQIAELAAARLGSKVRALILVTPTPLQGNALPDEVRSMLRNSGGDSVAQAGIRRAFSHNLSDEQIVLATNEKSIMGRKAVQDYYDAFTGGDPTGEQATACACPVLIIGAKADPVIAEDLVRSIQQGRFPGSRLELVGNSGHWPHIEQAEETAEIIAEFLTSVV</sequence>
<dbReference type="InterPro" id="IPR050266">
    <property type="entry name" value="AB_hydrolase_sf"/>
</dbReference>
<evidence type="ECO:0000313" key="2">
    <source>
        <dbReference type="EMBL" id="MUI15375.1"/>
    </source>
</evidence>
<dbReference type="GO" id="GO:0016787">
    <property type="term" value="F:hydrolase activity"/>
    <property type="evidence" value="ECO:0007669"/>
    <property type="project" value="UniProtKB-KW"/>
</dbReference>
<dbReference type="PANTHER" id="PTHR43798:SF33">
    <property type="entry name" value="HYDROLASE, PUTATIVE (AFU_ORTHOLOGUE AFUA_2G14860)-RELATED"/>
    <property type="match status" value="1"/>
</dbReference>
<keyword evidence="2" id="KW-0378">Hydrolase</keyword>
<dbReference type="EMBL" id="WNWM01000002">
    <property type="protein sequence ID" value="MUI15375.1"/>
    <property type="molecule type" value="Genomic_DNA"/>
</dbReference>
<dbReference type="InterPro" id="IPR029058">
    <property type="entry name" value="AB_hydrolase_fold"/>
</dbReference>
<proteinExistence type="predicted"/>
<evidence type="ECO:0000313" key="3">
    <source>
        <dbReference type="Proteomes" id="UP000431684"/>
    </source>
</evidence>
<reference evidence="2 3" key="1">
    <citation type="submission" date="2019-11" db="EMBL/GenBank/DDBJ databases">
        <title>Draft Genome Sequences of Six Type Strains of the Genus Massilia.</title>
        <authorList>
            <person name="Miess H."/>
            <person name="Frediansyah A."/>
            <person name="Goeker M."/>
            <person name="Gross H."/>
        </authorList>
    </citation>
    <scope>NUCLEOTIDE SEQUENCE [LARGE SCALE GENOMIC DNA]</scope>
    <source>
        <strain evidence="2 3">DSM 17513</strain>
    </source>
</reference>
<dbReference type="GO" id="GO:0016020">
    <property type="term" value="C:membrane"/>
    <property type="evidence" value="ECO:0007669"/>
    <property type="project" value="TreeGrafter"/>
</dbReference>
<gene>
    <name evidence="2" type="ORF">GJV26_23375</name>
</gene>
<dbReference type="Pfam" id="PF00561">
    <property type="entry name" value="Abhydrolase_1"/>
    <property type="match status" value="1"/>
</dbReference>
<dbReference type="InterPro" id="IPR020802">
    <property type="entry name" value="TesA-like"/>
</dbReference>
<dbReference type="RefSeq" id="WP_155711073.1">
    <property type="nucleotide sequence ID" value="NZ_BMWU01000004.1"/>
</dbReference>
<dbReference type="Gene3D" id="3.40.50.1820">
    <property type="entry name" value="alpha/beta hydrolase"/>
    <property type="match status" value="1"/>
</dbReference>
<feature type="domain" description="Thioesterase TesA-like" evidence="1">
    <location>
        <begin position="15"/>
        <end position="246"/>
    </location>
</feature>
<evidence type="ECO:0000259" key="1">
    <source>
        <dbReference type="SMART" id="SM00824"/>
    </source>
</evidence>
<name>A0A6I3XUH0_9BURK</name>